<protein>
    <recommendedName>
        <fullName evidence="1">Linalool dehydratase/isomerase domain-containing protein</fullName>
    </recommendedName>
</protein>
<dbReference type="OrthoDB" id="9979195at2759"/>
<feature type="domain" description="Linalool dehydratase/isomerase" evidence="1">
    <location>
        <begin position="60"/>
        <end position="403"/>
    </location>
</feature>
<organism evidence="2 3">
    <name type="scientific">Aspergillus avenaceus</name>
    <dbReference type="NCBI Taxonomy" id="36643"/>
    <lineage>
        <taxon>Eukaryota</taxon>
        <taxon>Fungi</taxon>
        <taxon>Dikarya</taxon>
        <taxon>Ascomycota</taxon>
        <taxon>Pezizomycotina</taxon>
        <taxon>Eurotiomycetes</taxon>
        <taxon>Eurotiomycetidae</taxon>
        <taxon>Eurotiales</taxon>
        <taxon>Aspergillaceae</taxon>
        <taxon>Aspergillus</taxon>
        <taxon>Aspergillus subgen. Circumdati</taxon>
    </lineage>
</organism>
<dbReference type="EMBL" id="ML742028">
    <property type="protein sequence ID" value="KAE8154570.1"/>
    <property type="molecule type" value="Genomic_DNA"/>
</dbReference>
<dbReference type="AlphaFoldDB" id="A0A5N6U7N9"/>
<proteinExistence type="predicted"/>
<name>A0A5N6U7N9_ASPAV</name>
<dbReference type="Proteomes" id="UP000325780">
    <property type="component" value="Unassembled WGS sequence"/>
</dbReference>
<dbReference type="Pfam" id="PF18566">
    <property type="entry name" value="Ldi"/>
    <property type="match status" value="1"/>
</dbReference>
<evidence type="ECO:0000259" key="1">
    <source>
        <dbReference type="Pfam" id="PF18566"/>
    </source>
</evidence>
<evidence type="ECO:0000313" key="3">
    <source>
        <dbReference type="Proteomes" id="UP000325780"/>
    </source>
</evidence>
<reference evidence="2 3" key="1">
    <citation type="submission" date="2019-04" db="EMBL/GenBank/DDBJ databases">
        <title>Friends and foes A comparative genomics study of 23 Aspergillus species from section Flavi.</title>
        <authorList>
            <consortium name="DOE Joint Genome Institute"/>
            <person name="Kjaerbolling I."/>
            <person name="Vesth T."/>
            <person name="Frisvad J.C."/>
            <person name="Nybo J.L."/>
            <person name="Theobald S."/>
            <person name="Kildgaard S."/>
            <person name="Isbrandt T."/>
            <person name="Kuo A."/>
            <person name="Sato A."/>
            <person name="Lyhne E.K."/>
            <person name="Kogle M.E."/>
            <person name="Wiebenga A."/>
            <person name="Kun R.S."/>
            <person name="Lubbers R.J."/>
            <person name="Makela M.R."/>
            <person name="Barry K."/>
            <person name="Chovatia M."/>
            <person name="Clum A."/>
            <person name="Daum C."/>
            <person name="Haridas S."/>
            <person name="He G."/>
            <person name="LaButti K."/>
            <person name="Lipzen A."/>
            <person name="Mondo S."/>
            <person name="Riley R."/>
            <person name="Salamov A."/>
            <person name="Simmons B.A."/>
            <person name="Magnuson J.K."/>
            <person name="Henrissat B."/>
            <person name="Mortensen U.H."/>
            <person name="Larsen T.O."/>
            <person name="Devries R.P."/>
            <person name="Grigoriev I.V."/>
            <person name="Machida M."/>
            <person name="Baker S.E."/>
            <person name="Andersen M.R."/>
        </authorList>
    </citation>
    <scope>NUCLEOTIDE SEQUENCE [LARGE SCALE GENOMIC DNA]</scope>
    <source>
        <strain evidence="2 3">IBT 18842</strain>
    </source>
</reference>
<sequence length="542" mass="61964">MSPSSMHSKGLPFDISQYPKLSVEQAGHLRHYYNLSSAIDGNWPHMGSQEPAQEFLDAYRYQLATMAYASSLTYYHRMPAMRGLFKPLIRRLIHKMLLRDVWGYWYLTSQSGIKLDPDMKELRKPWANPVVRENIMYSGHLLLMTSLYAMLFDDDEFEKPGSLTFHWNPLFWGMGPETFVYDNRSLQMAIVEEMERNNWVGVCCEPNLVFVACNQFPIIAMRLNDVRDGTRVLDGVLERYKTALEEKDMISRHDLFKDWIAVKQDQTVVARSVGFTAWAAAFMNTWNSEFVRAGYNTHVTGFITNIDGRVELQHPMIAGAYRAAVAQDASQDASQTLQKAREFYKVNKSSIKFPYNEPTFGYVVKWLSELGKMTELNGMLAYADEHLNPTWENGGLYYPRNDAATDEDGRWTHMDPFSGNAAIGYSRLNVKDGQKNMFDSPWTKETLVGRPHVDGLDLSQGVDCLRGVWDESRGALVVTVREWAGRETDIGFVVDNLLPGSWTVYTSQRPSWTQEVSEGGQITMNATIKAKEEVDFVIVRDE</sequence>
<keyword evidence="3" id="KW-1185">Reference proteome</keyword>
<dbReference type="InterPro" id="IPR041411">
    <property type="entry name" value="Ldi"/>
</dbReference>
<accession>A0A5N6U7N9</accession>
<gene>
    <name evidence="2" type="ORF">BDV25DRAFT_102942</name>
</gene>
<evidence type="ECO:0000313" key="2">
    <source>
        <dbReference type="EMBL" id="KAE8154570.1"/>
    </source>
</evidence>